<sequence length="117" mass="12919">MYMNCKFELEHIGINTPNAEEAAKLAELLCMMFGLEPRHGNKSEFAGPYFECMKAPFLGANGHIAMRTPDLTAAAEELKEKGFSFNMDTAAYNEGGTLKNVYLAGEYGGFAIHIMQK</sequence>
<dbReference type="InterPro" id="IPR029068">
    <property type="entry name" value="Glyas_Bleomycin-R_OHBP_Dase"/>
</dbReference>
<dbReference type="InterPro" id="IPR037523">
    <property type="entry name" value="VOC_core"/>
</dbReference>
<feature type="domain" description="VOC" evidence="1">
    <location>
        <begin position="8"/>
        <end position="117"/>
    </location>
</feature>
<organism evidence="2 3">
    <name type="scientific">Enterocloster alcoholdehydrogenati</name>
    <dbReference type="NCBI Taxonomy" id="2547410"/>
    <lineage>
        <taxon>Bacteria</taxon>
        <taxon>Bacillati</taxon>
        <taxon>Bacillota</taxon>
        <taxon>Clostridia</taxon>
        <taxon>Lachnospirales</taxon>
        <taxon>Lachnospiraceae</taxon>
        <taxon>Enterocloster</taxon>
    </lineage>
</organism>
<evidence type="ECO:0000259" key="1">
    <source>
        <dbReference type="PROSITE" id="PS51819"/>
    </source>
</evidence>
<gene>
    <name evidence="2" type="ORF">F130042H8_05090</name>
</gene>
<evidence type="ECO:0000313" key="3">
    <source>
        <dbReference type="Proteomes" id="UP001600894"/>
    </source>
</evidence>
<accession>A0ABQ0ATU0</accession>
<evidence type="ECO:0000313" key="2">
    <source>
        <dbReference type="EMBL" id="GAA6267449.1"/>
    </source>
</evidence>
<protein>
    <recommendedName>
        <fullName evidence="1">VOC domain-containing protein</fullName>
    </recommendedName>
</protein>
<keyword evidence="3" id="KW-1185">Reference proteome</keyword>
<proteinExistence type="predicted"/>
<comment type="caution">
    <text evidence="2">The sequence shown here is derived from an EMBL/GenBank/DDBJ whole genome shotgun (WGS) entry which is preliminary data.</text>
</comment>
<dbReference type="Gene3D" id="3.10.180.10">
    <property type="entry name" value="2,3-Dihydroxybiphenyl 1,2-Dioxygenase, domain 1"/>
    <property type="match status" value="1"/>
</dbReference>
<reference evidence="2 3" key="1">
    <citation type="submission" date="2024-04" db="EMBL/GenBank/DDBJ databases">
        <title>Defined microbial consortia suppress multidrug-resistant proinflammatory Enterobacteriaceae via ecological control.</title>
        <authorList>
            <person name="Furuichi M."/>
            <person name="Kawaguchi T."/>
            <person name="Pust M."/>
            <person name="Yasuma K."/>
            <person name="Plichta D."/>
            <person name="Hasegawa N."/>
            <person name="Ohya T."/>
            <person name="Bhattarai S."/>
            <person name="Sasajima S."/>
            <person name="Aoto Y."/>
            <person name="Tuganbaev T."/>
            <person name="Yaginuma M."/>
            <person name="Ueda M."/>
            <person name="Okahashi N."/>
            <person name="Amafuji K."/>
            <person name="Kiridooshi Y."/>
            <person name="Sugita K."/>
            <person name="Strazar M."/>
            <person name="Skelly A."/>
            <person name="Suda W."/>
            <person name="Hattori M."/>
            <person name="Nakamoto N."/>
            <person name="Caballero S."/>
            <person name="Norman J."/>
            <person name="Olle B."/>
            <person name="Tanoue T."/>
            <person name="Arita M."/>
            <person name="Bucci V."/>
            <person name="Atarashi K."/>
            <person name="Xavier R."/>
            <person name="Honda K."/>
        </authorList>
    </citation>
    <scope>NUCLEOTIDE SEQUENCE [LARGE SCALE GENOMIC DNA]</scope>
    <source>
        <strain evidence="3">f13</strain>
    </source>
</reference>
<dbReference type="EMBL" id="BAABXL010000001">
    <property type="protein sequence ID" value="GAA6267449.1"/>
    <property type="molecule type" value="Genomic_DNA"/>
</dbReference>
<dbReference type="SUPFAM" id="SSF54593">
    <property type="entry name" value="Glyoxalase/Bleomycin resistance protein/Dihydroxybiphenyl dioxygenase"/>
    <property type="match status" value="1"/>
</dbReference>
<name>A0ABQ0ATU0_9FIRM</name>
<dbReference type="Proteomes" id="UP001600894">
    <property type="component" value="Unassembled WGS sequence"/>
</dbReference>
<dbReference type="PROSITE" id="PS51819">
    <property type="entry name" value="VOC"/>
    <property type="match status" value="1"/>
</dbReference>